<dbReference type="Proteomes" id="UP001141434">
    <property type="component" value="Unassembled WGS sequence"/>
</dbReference>
<dbReference type="RefSeq" id="XP_056514729.1">
    <property type="nucleotide sequence ID" value="XM_056653662.1"/>
</dbReference>
<comment type="caution">
    <text evidence="1">The sequence shown here is derived from an EMBL/GenBank/DDBJ whole genome shotgun (WGS) entry which is preliminary data.</text>
</comment>
<dbReference type="OrthoDB" id="125347at2759"/>
<dbReference type="PANTHER" id="PTHR38116">
    <property type="entry name" value="CHROMOSOME 7, WHOLE GENOME SHOTGUN SEQUENCE"/>
    <property type="match status" value="1"/>
</dbReference>
<dbReference type="Pfam" id="PF11905">
    <property type="entry name" value="DUF3425"/>
    <property type="match status" value="1"/>
</dbReference>
<evidence type="ECO:0000313" key="2">
    <source>
        <dbReference type="Proteomes" id="UP001141434"/>
    </source>
</evidence>
<name>A0A9W9KHJ4_9EURO</name>
<keyword evidence="2" id="KW-1185">Reference proteome</keyword>
<gene>
    <name evidence="1" type="ORF">NUU61_003080</name>
</gene>
<dbReference type="InterPro" id="IPR021833">
    <property type="entry name" value="DUF3425"/>
</dbReference>
<organism evidence="1 2">
    <name type="scientific">Penicillium alfredii</name>
    <dbReference type="NCBI Taxonomy" id="1506179"/>
    <lineage>
        <taxon>Eukaryota</taxon>
        <taxon>Fungi</taxon>
        <taxon>Dikarya</taxon>
        <taxon>Ascomycota</taxon>
        <taxon>Pezizomycotina</taxon>
        <taxon>Eurotiomycetes</taxon>
        <taxon>Eurotiomycetidae</taxon>
        <taxon>Eurotiales</taxon>
        <taxon>Aspergillaceae</taxon>
        <taxon>Penicillium</taxon>
    </lineage>
</organism>
<evidence type="ECO:0000313" key="1">
    <source>
        <dbReference type="EMBL" id="KAJ5105733.1"/>
    </source>
</evidence>
<sequence length="121" mass="13608">MVLPTRPSFPGPLAPTQAQMSNTHSSWISLLPFPKMRETLIRWEACFDHTEFVKDLIGNLMDHVHFSAPQSSQRPGLTLKLILSRGSDDEARSGLIVWGEPYRAGSWEATPGFLCKWAWAV</sequence>
<dbReference type="PANTHER" id="PTHR38116:SF1">
    <property type="entry name" value="BZIP DOMAIN-CONTAINING PROTEIN"/>
    <property type="match status" value="1"/>
</dbReference>
<dbReference type="AlphaFoldDB" id="A0A9W9KHJ4"/>
<dbReference type="GeneID" id="81392830"/>
<accession>A0A9W9KHJ4</accession>
<proteinExistence type="predicted"/>
<protein>
    <submittedName>
        <fullName evidence="1">Uncharacterized protein</fullName>
    </submittedName>
</protein>
<reference evidence="1" key="2">
    <citation type="journal article" date="2023" name="IMA Fungus">
        <title>Comparative genomic study of the Penicillium genus elucidates a diverse pangenome and 15 lateral gene transfer events.</title>
        <authorList>
            <person name="Petersen C."/>
            <person name="Sorensen T."/>
            <person name="Nielsen M.R."/>
            <person name="Sondergaard T.E."/>
            <person name="Sorensen J.L."/>
            <person name="Fitzpatrick D.A."/>
            <person name="Frisvad J.C."/>
            <person name="Nielsen K.L."/>
        </authorList>
    </citation>
    <scope>NUCLEOTIDE SEQUENCE</scope>
    <source>
        <strain evidence="1">IBT 34128</strain>
    </source>
</reference>
<reference evidence="1" key="1">
    <citation type="submission" date="2022-11" db="EMBL/GenBank/DDBJ databases">
        <authorList>
            <person name="Petersen C."/>
        </authorList>
    </citation>
    <scope>NUCLEOTIDE SEQUENCE</scope>
    <source>
        <strain evidence="1">IBT 34128</strain>
    </source>
</reference>
<dbReference type="EMBL" id="JAPMSZ010000004">
    <property type="protein sequence ID" value="KAJ5105733.1"/>
    <property type="molecule type" value="Genomic_DNA"/>
</dbReference>